<keyword evidence="7" id="KW-1185">Reference proteome</keyword>
<dbReference type="InterPro" id="IPR036127">
    <property type="entry name" value="CcmE-like_sf"/>
</dbReference>
<dbReference type="OrthoDB" id="9794828at2"/>
<dbReference type="GO" id="GO:0017003">
    <property type="term" value="P:protein-heme linkage"/>
    <property type="evidence" value="ECO:0007669"/>
    <property type="project" value="InterPro"/>
</dbReference>
<dbReference type="SUPFAM" id="SSF82093">
    <property type="entry name" value="Heme chaperone CcmE"/>
    <property type="match status" value="2"/>
</dbReference>
<dbReference type="RefSeq" id="WP_012802907.1">
    <property type="nucleotide sequence ID" value="NC_013170.1"/>
</dbReference>
<accession>C7MMS9</accession>
<evidence type="ECO:0000313" key="7">
    <source>
        <dbReference type="Proteomes" id="UP000000954"/>
    </source>
</evidence>
<dbReference type="EMBL" id="CP001682">
    <property type="protein sequence ID" value="ACU94219.1"/>
    <property type="molecule type" value="Genomic_DNA"/>
</dbReference>
<proteinExistence type="predicted"/>
<dbReference type="Gene3D" id="2.40.50.140">
    <property type="entry name" value="Nucleic acid-binding proteins"/>
    <property type="match status" value="2"/>
</dbReference>
<evidence type="ECO:0000256" key="5">
    <source>
        <dbReference type="SAM" id="Phobius"/>
    </source>
</evidence>
<dbReference type="InterPro" id="IPR004329">
    <property type="entry name" value="CcmE"/>
</dbReference>
<feature type="transmembrane region" description="Helical" evidence="5">
    <location>
        <begin position="9"/>
        <end position="28"/>
    </location>
</feature>
<dbReference type="Proteomes" id="UP000000954">
    <property type="component" value="Chromosome"/>
</dbReference>
<dbReference type="InterPro" id="IPR012340">
    <property type="entry name" value="NA-bd_OB-fold"/>
</dbReference>
<keyword evidence="2" id="KW-0408">Iron</keyword>
<keyword evidence="4 5" id="KW-0472">Membrane</keyword>
<dbReference type="eggNOG" id="COG2332">
    <property type="taxonomic scope" value="Bacteria"/>
</dbReference>
<evidence type="ECO:0000256" key="1">
    <source>
        <dbReference type="ARBA" id="ARBA00004370"/>
    </source>
</evidence>
<keyword evidence="2" id="KW-0349">Heme</keyword>
<evidence type="ECO:0000256" key="4">
    <source>
        <dbReference type="ARBA" id="ARBA00023136"/>
    </source>
</evidence>
<dbReference type="HOGENOM" id="CLU_086033_0_0_11"/>
<dbReference type="KEGG" id="ccu:Ccur_04980"/>
<reference evidence="6 7" key="1">
    <citation type="journal article" date="2009" name="Stand. Genomic Sci.">
        <title>Complete genome sequence of Cryptobacterium curtum type strain (12-3).</title>
        <authorList>
            <person name="Mavrommatis K."/>
            <person name="Pukall R."/>
            <person name="Rohde C."/>
            <person name="Chen F."/>
            <person name="Sims D."/>
            <person name="Brettin T."/>
            <person name="Kuske C."/>
            <person name="Detter J.C."/>
            <person name="Han C."/>
            <person name="Lapidus A."/>
            <person name="Copeland A."/>
            <person name="Glavina Del Rio T."/>
            <person name="Nolan M."/>
            <person name="Lucas S."/>
            <person name="Tice H."/>
            <person name="Cheng J.F."/>
            <person name="Bruce D."/>
            <person name="Goodwin L."/>
            <person name="Pitluck S."/>
            <person name="Ovchinnikova G."/>
            <person name="Pati A."/>
            <person name="Ivanova N."/>
            <person name="Chen A."/>
            <person name="Palaniappan K."/>
            <person name="Chain P."/>
            <person name="D'haeseleer P."/>
            <person name="Goker M."/>
            <person name="Bristow J."/>
            <person name="Eisen J.A."/>
            <person name="Markowitz V."/>
            <person name="Hugenholtz P."/>
            <person name="Rohde M."/>
            <person name="Klenk H.P."/>
            <person name="Kyrpides N.C."/>
        </authorList>
    </citation>
    <scope>NUCLEOTIDE SEQUENCE [LARGE SCALE GENOMIC DNA]</scope>
    <source>
        <strain evidence="7">ATCC 700683 / DSM 15641 / 12-3</strain>
    </source>
</reference>
<evidence type="ECO:0000256" key="3">
    <source>
        <dbReference type="ARBA" id="ARBA00022748"/>
    </source>
</evidence>
<sequence>MNAKTKRRLVVVTGIIVMVMVVVLAFVASSSTAKTVSVDEAASGQVSNQRIQVTGNVLKDSYAIEGNTLAFTIYDPDNAEASTLPVTYDGAAASTFGNDVTAICTGKVGDDGVLRATELVTKCPSKYESGTSALTVSRLVGYDQGIVDKTVRVTGSVVAGSQNAAGQGDRFVLADTDDPSQTISVIYDGAASDAMLADGSQVVLTGNVGSDGKFSATDIALQS</sequence>
<keyword evidence="2" id="KW-0479">Metal-binding</keyword>
<keyword evidence="5" id="KW-1133">Transmembrane helix</keyword>
<comment type="subcellular location">
    <subcellularLocation>
        <location evidence="1">Membrane</location>
    </subcellularLocation>
</comment>
<keyword evidence="3" id="KW-0201">Cytochrome c-type biogenesis</keyword>
<name>C7MMS9_CRYCD</name>
<keyword evidence="5" id="KW-0812">Transmembrane</keyword>
<dbReference type="GO" id="GO:0017004">
    <property type="term" value="P:cytochrome complex assembly"/>
    <property type="evidence" value="ECO:0007669"/>
    <property type="project" value="UniProtKB-KW"/>
</dbReference>
<dbReference type="STRING" id="469378.Ccur_04980"/>
<protein>
    <submittedName>
        <fullName evidence="6">Cytochrome c-type biogenesis protein CcmE</fullName>
    </submittedName>
</protein>
<evidence type="ECO:0000256" key="2">
    <source>
        <dbReference type="ARBA" id="ARBA00022617"/>
    </source>
</evidence>
<evidence type="ECO:0000313" key="6">
    <source>
        <dbReference type="EMBL" id="ACU94219.1"/>
    </source>
</evidence>
<gene>
    <name evidence="6" type="ordered locus">Ccur_04980</name>
</gene>
<dbReference type="AlphaFoldDB" id="C7MMS9"/>
<organism evidence="6 7">
    <name type="scientific">Cryptobacterium curtum (strain ATCC 700683 / DSM 15641 / CCUG 43107 / 12-3)</name>
    <dbReference type="NCBI Taxonomy" id="469378"/>
    <lineage>
        <taxon>Bacteria</taxon>
        <taxon>Bacillati</taxon>
        <taxon>Actinomycetota</taxon>
        <taxon>Coriobacteriia</taxon>
        <taxon>Eggerthellales</taxon>
        <taxon>Eggerthellaceae</taxon>
        <taxon>Cryptobacterium</taxon>
    </lineage>
</organism>
<dbReference type="GO" id="GO:0020037">
    <property type="term" value="F:heme binding"/>
    <property type="evidence" value="ECO:0007669"/>
    <property type="project" value="InterPro"/>
</dbReference>
<dbReference type="GO" id="GO:0005886">
    <property type="term" value="C:plasma membrane"/>
    <property type="evidence" value="ECO:0007669"/>
    <property type="project" value="InterPro"/>
</dbReference>
<dbReference type="Pfam" id="PF03100">
    <property type="entry name" value="CcmE"/>
    <property type="match status" value="2"/>
</dbReference>